<keyword evidence="2" id="KW-1185">Reference proteome</keyword>
<sequence>MKQKDRATLSERRSFLVRMVSDPKCYNPKIVRHLTMSTHQKMSEDVARDLSLR</sequence>
<name>A0A3P7NPX9_9BILA</name>
<evidence type="ECO:0000313" key="1">
    <source>
        <dbReference type="EMBL" id="VDN39123.1"/>
    </source>
</evidence>
<dbReference type="EMBL" id="UYRT01093724">
    <property type="protein sequence ID" value="VDN39123.1"/>
    <property type="molecule type" value="Genomic_DNA"/>
</dbReference>
<reference evidence="1 2" key="1">
    <citation type="submission" date="2018-11" db="EMBL/GenBank/DDBJ databases">
        <authorList>
            <consortium name="Pathogen Informatics"/>
        </authorList>
    </citation>
    <scope>NUCLEOTIDE SEQUENCE [LARGE SCALE GENOMIC DNA]</scope>
</reference>
<dbReference type="OrthoDB" id="5805124at2759"/>
<evidence type="ECO:0000313" key="2">
    <source>
        <dbReference type="Proteomes" id="UP000271098"/>
    </source>
</evidence>
<protein>
    <submittedName>
        <fullName evidence="1">Uncharacterized protein</fullName>
    </submittedName>
</protein>
<accession>A0A3P7NPX9</accession>
<organism evidence="1 2">
    <name type="scientific">Gongylonema pulchrum</name>
    <dbReference type="NCBI Taxonomy" id="637853"/>
    <lineage>
        <taxon>Eukaryota</taxon>
        <taxon>Metazoa</taxon>
        <taxon>Ecdysozoa</taxon>
        <taxon>Nematoda</taxon>
        <taxon>Chromadorea</taxon>
        <taxon>Rhabditida</taxon>
        <taxon>Spirurina</taxon>
        <taxon>Spiruromorpha</taxon>
        <taxon>Spiruroidea</taxon>
        <taxon>Gongylonematidae</taxon>
        <taxon>Gongylonema</taxon>
    </lineage>
</organism>
<gene>
    <name evidence="1" type="ORF">GPUH_LOCUS21883</name>
</gene>
<dbReference type="Proteomes" id="UP000271098">
    <property type="component" value="Unassembled WGS sequence"/>
</dbReference>
<proteinExistence type="predicted"/>
<dbReference type="AlphaFoldDB" id="A0A3P7NPX9"/>